<dbReference type="EMBL" id="LVLJ01000784">
    <property type="protein sequence ID" value="OAE32569.1"/>
    <property type="molecule type" value="Genomic_DNA"/>
</dbReference>
<sequence>MTNELRTWLVPNEHYYCQQHLRLGGRSKAASYGWNQQQRNLMPMGIGTGVLRREKIDHGWMASGVEDVGTTYREARASSLRKADGVAVAVVAVGWAQAPGGIYQVPQPVAEDLRQAFKAERGVRHGSLSICPDG</sequence>
<reference evidence="1" key="1">
    <citation type="submission" date="2016-03" db="EMBL/GenBank/DDBJ databases">
        <title>Mechanisms controlling the formation of the plant cell surface in tip-growing cells are functionally conserved among land plants.</title>
        <authorList>
            <person name="Honkanen S."/>
            <person name="Jones V.A."/>
            <person name="Morieri G."/>
            <person name="Champion C."/>
            <person name="Hetherington A.J."/>
            <person name="Kelly S."/>
            <person name="Saint-Marcoux D."/>
            <person name="Proust H."/>
            <person name="Prescott H."/>
            <person name="Dolan L."/>
        </authorList>
    </citation>
    <scope>NUCLEOTIDE SEQUENCE [LARGE SCALE GENOMIC DNA]</scope>
    <source>
        <tissue evidence="1">Whole gametophyte</tissue>
    </source>
</reference>
<dbReference type="AlphaFoldDB" id="A0A176WHL0"/>
<comment type="caution">
    <text evidence="1">The sequence shown here is derived from an EMBL/GenBank/DDBJ whole genome shotgun (WGS) entry which is preliminary data.</text>
</comment>
<organism evidence="1 2">
    <name type="scientific">Marchantia polymorpha subsp. ruderalis</name>
    <dbReference type="NCBI Taxonomy" id="1480154"/>
    <lineage>
        <taxon>Eukaryota</taxon>
        <taxon>Viridiplantae</taxon>
        <taxon>Streptophyta</taxon>
        <taxon>Embryophyta</taxon>
        <taxon>Marchantiophyta</taxon>
        <taxon>Marchantiopsida</taxon>
        <taxon>Marchantiidae</taxon>
        <taxon>Marchantiales</taxon>
        <taxon>Marchantiaceae</taxon>
        <taxon>Marchantia</taxon>
    </lineage>
</organism>
<accession>A0A176WHL0</accession>
<dbReference type="Proteomes" id="UP000077202">
    <property type="component" value="Unassembled WGS sequence"/>
</dbReference>
<evidence type="ECO:0000313" key="1">
    <source>
        <dbReference type="EMBL" id="OAE32569.1"/>
    </source>
</evidence>
<proteinExistence type="predicted"/>
<gene>
    <name evidence="1" type="ORF">AXG93_2374s1130</name>
</gene>
<name>A0A176WHL0_MARPO</name>
<evidence type="ECO:0000313" key="2">
    <source>
        <dbReference type="Proteomes" id="UP000077202"/>
    </source>
</evidence>
<protein>
    <submittedName>
        <fullName evidence="1">Uncharacterized protein</fullName>
    </submittedName>
</protein>
<keyword evidence="2" id="KW-1185">Reference proteome</keyword>